<proteinExistence type="predicted"/>
<accession>A0A6L5WI39</accession>
<dbReference type="RefSeq" id="WP_154570845.1">
    <property type="nucleotide sequence ID" value="NZ_VWSJ01000019.1"/>
</dbReference>
<dbReference type="Proteomes" id="UP000476338">
    <property type="component" value="Unassembled WGS sequence"/>
</dbReference>
<reference evidence="1 2" key="1">
    <citation type="submission" date="2019-09" db="EMBL/GenBank/DDBJ databases">
        <authorList>
            <person name="Silva M."/>
            <person name="Pereira G."/>
            <person name="Lopes-Da-Costa L."/>
            <person name="Silva E."/>
        </authorList>
    </citation>
    <scope>NUCLEOTIDE SEQUENCE [LARGE SCALE GENOMIC DNA]</scope>
    <source>
        <strain evidence="1 2">FMV-PI01</strain>
    </source>
</reference>
<organism evidence="1 2">
    <name type="scientific">Campylobacter portucalensis</name>
    <dbReference type="NCBI Taxonomy" id="2608384"/>
    <lineage>
        <taxon>Bacteria</taxon>
        <taxon>Pseudomonadati</taxon>
        <taxon>Campylobacterota</taxon>
        <taxon>Epsilonproteobacteria</taxon>
        <taxon>Campylobacterales</taxon>
        <taxon>Campylobacteraceae</taxon>
        <taxon>Campylobacter</taxon>
    </lineage>
</organism>
<evidence type="ECO:0000313" key="1">
    <source>
        <dbReference type="EMBL" id="MSN96576.1"/>
    </source>
</evidence>
<sequence length="61" mass="6765">MLSISKAPKVASTILNLMFNKLANLDEQDTKFHKALETIGIGASYLKITLKKDVNLAVQEF</sequence>
<gene>
    <name evidence="1" type="ORF">F1B92_05250</name>
</gene>
<keyword evidence="2" id="KW-1185">Reference proteome</keyword>
<evidence type="ECO:0000313" key="2">
    <source>
        <dbReference type="Proteomes" id="UP000476338"/>
    </source>
</evidence>
<name>A0A6L5WI39_9BACT</name>
<protein>
    <submittedName>
        <fullName evidence="1">Uncharacterized protein</fullName>
    </submittedName>
</protein>
<reference evidence="1 2" key="2">
    <citation type="submission" date="2020-03" db="EMBL/GenBank/DDBJ databases">
        <title>Campylobacter portucalensis sp. nov., a new species of Campylobacter isolated from the reproductive tract of bulls.</title>
        <authorList>
            <person name="Silva M.F."/>
            <person name="Pereira G."/>
            <person name="Carneiro C."/>
            <person name="Hemphill A."/>
            <person name="Mateus L."/>
            <person name="Lopes-Da-Costa L."/>
            <person name="Silva E."/>
        </authorList>
    </citation>
    <scope>NUCLEOTIDE SEQUENCE [LARGE SCALE GENOMIC DNA]</scope>
    <source>
        <strain evidence="1 2">FMV-PI01</strain>
    </source>
</reference>
<dbReference type="EMBL" id="VWSJ01000019">
    <property type="protein sequence ID" value="MSN96576.1"/>
    <property type="molecule type" value="Genomic_DNA"/>
</dbReference>
<comment type="caution">
    <text evidence="1">The sequence shown here is derived from an EMBL/GenBank/DDBJ whole genome shotgun (WGS) entry which is preliminary data.</text>
</comment>
<dbReference type="AlphaFoldDB" id="A0A6L5WI39"/>